<sequence length="210" mass="23521">MNFCVVCGVNQCPAIFTKYNLLYKHVTRQHRDTYDVPRGNNTANRHEEINQNRNGVNGFDSDVNLTSSDEESDSDQGEGMATDHEDQIDSVDIQRSAASFILKVKERNKLPQTAMNTIMESTSCLVNQVLKSVKQQLITAIGPCEPQHQAILEQAYDQVPDPFSGIEIYIPILEILNQLFSNKRIAAIILRKPKSCEAGVMYDICDGSII</sequence>
<feature type="non-terminal residue" evidence="2">
    <location>
        <position position="210"/>
    </location>
</feature>
<accession>A0A6S7LSE7</accession>
<comment type="caution">
    <text evidence="2">The sequence shown here is derived from an EMBL/GenBank/DDBJ whole genome shotgun (WGS) entry which is preliminary data.</text>
</comment>
<gene>
    <name evidence="2" type="ORF">PACLA_8A067287</name>
</gene>
<dbReference type="InterPro" id="IPR013087">
    <property type="entry name" value="Znf_C2H2_type"/>
</dbReference>
<proteinExistence type="predicted"/>
<evidence type="ECO:0000313" key="3">
    <source>
        <dbReference type="Proteomes" id="UP001152795"/>
    </source>
</evidence>
<dbReference type="AlphaFoldDB" id="A0A6S7LSE7"/>
<reference evidence="2" key="1">
    <citation type="submission" date="2020-04" db="EMBL/GenBank/DDBJ databases">
        <authorList>
            <person name="Alioto T."/>
            <person name="Alioto T."/>
            <person name="Gomez Garrido J."/>
        </authorList>
    </citation>
    <scope>NUCLEOTIDE SEQUENCE</scope>
    <source>
        <strain evidence="2">A484AB</strain>
    </source>
</reference>
<dbReference type="EMBL" id="CACRXK020027691">
    <property type="protein sequence ID" value="CAB4041049.1"/>
    <property type="molecule type" value="Genomic_DNA"/>
</dbReference>
<dbReference type="PROSITE" id="PS00028">
    <property type="entry name" value="ZINC_FINGER_C2H2_1"/>
    <property type="match status" value="1"/>
</dbReference>
<organism evidence="2 3">
    <name type="scientific">Paramuricea clavata</name>
    <name type="common">Red gorgonian</name>
    <name type="synonym">Violescent sea-whip</name>
    <dbReference type="NCBI Taxonomy" id="317549"/>
    <lineage>
        <taxon>Eukaryota</taxon>
        <taxon>Metazoa</taxon>
        <taxon>Cnidaria</taxon>
        <taxon>Anthozoa</taxon>
        <taxon>Octocorallia</taxon>
        <taxon>Malacalcyonacea</taxon>
        <taxon>Plexauridae</taxon>
        <taxon>Paramuricea</taxon>
    </lineage>
</organism>
<evidence type="ECO:0000256" key="1">
    <source>
        <dbReference type="SAM" id="MobiDB-lite"/>
    </source>
</evidence>
<dbReference type="OrthoDB" id="5989512at2759"/>
<protein>
    <submittedName>
        <fullName evidence="2">Uncharacterized protein LOC106675460</fullName>
    </submittedName>
</protein>
<dbReference type="Proteomes" id="UP001152795">
    <property type="component" value="Unassembled WGS sequence"/>
</dbReference>
<evidence type="ECO:0000313" key="2">
    <source>
        <dbReference type="EMBL" id="CAB4041049.1"/>
    </source>
</evidence>
<name>A0A6S7LSE7_PARCT</name>
<feature type="region of interest" description="Disordered" evidence="1">
    <location>
        <begin position="33"/>
        <end position="88"/>
    </location>
</feature>
<keyword evidence="3" id="KW-1185">Reference proteome</keyword>